<feature type="domain" description="Large ribosomal subunit protein bL25 L25" evidence="7">
    <location>
        <begin position="9"/>
        <end position="93"/>
    </location>
</feature>
<dbReference type="CDD" id="cd00495">
    <property type="entry name" value="Ribosomal_L25_TL5_CTC"/>
    <property type="match status" value="1"/>
</dbReference>
<evidence type="ECO:0000256" key="4">
    <source>
        <dbReference type="ARBA" id="ARBA00023274"/>
    </source>
</evidence>
<dbReference type="Proteomes" id="UP000266552">
    <property type="component" value="Chromosome"/>
</dbReference>
<evidence type="ECO:0000256" key="1">
    <source>
        <dbReference type="ARBA" id="ARBA00022730"/>
    </source>
</evidence>
<keyword evidence="1 5" id="KW-0699">rRNA-binding</keyword>
<dbReference type="PANTHER" id="PTHR33284">
    <property type="entry name" value="RIBOSOMAL PROTEIN L25/GLN-TRNA SYNTHETASE, ANTI-CODON-BINDING DOMAIN-CONTAINING PROTEIN"/>
    <property type="match status" value="1"/>
</dbReference>
<feature type="domain" description="Large ribosomal subunit protein bL25 beta" evidence="8">
    <location>
        <begin position="102"/>
        <end position="184"/>
    </location>
</feature>
<dbReference type="Pfam" id="PF14693">
    <property type="entry name" value="Ribosomal_TL5_C"/>
    <property type="match status" value="1"/>
</dbReference>
<comment type="function">
    <text evidence="5">This is one of the proteins that binds to the 5S RNA in the ribosome where it forms part of the central protuberance.</text>
</comment>
<dbReference type="Pfam" id="PF01386">
    <property type="entry name" value="Ribosomal_L25p"/>
    <property type="match status" value="1"/>
</dbReference>
<evidence type="ECO:0000313" key="9">
    <source>
        <dbReference type="EMBL" id="AYB45714.1"/>
    </source>
</evidence>
<dbReference type="KEGG" id="plw:D5F53_21500"/>
<proteinExistence type="inferred from homology"/>
<comment type="subunit">
    <text evidence="5">Part of the 50S ribosomal subunit; part of the 5S rRNA/L5/L18/L25 subcomplex. Contacts the 5S rRNA. Binds to the 5S rRNA independently of L5 and L18.</text>
</comment>
<dbReference type="InterPro" id="IPR020930">
    <property type="entry name" value="Ribosomal_uL5_bac-type"/>
</dbReference>
<evidence type="ECO:0000259" key="7">
    <source>
        <dbReference type="Pfam" id="PF01386"/>
    </source>
</evidence>
<dbReference type="PANTHER" id="PTHR33284:SF1">
    <property type="entry name" value="RIBOSOMAL PROTEIN L25_GLN-TRNA SYNTHETASE, ANTI-CODON-BINDING DOMAIN-CONTAINING PROTEIN"/>
    <property type="match status" value="1"/>
</dbReference>
<dbReference type="InterPro" id="IPR020057">
    <property type="entry name" value="Ribosomal_bL25_b-dom"/>
</dbReference>
<dbReference type="InterPro" id="IPR037121">
    <property type="entry name" value="Ribosomal_bL25_C"/>
</dbReference>
<dbReference type="NCBIfam" id="TIGR00731">
    <property type="entry name" value="bL25_bact_ctc"/>
    <property type="match status" value="1"/>
</dbReference>
<dbReference type="InterPro" id="IPR020056">
    <property type="entry name" value="Rbsml_bL25/Gln-tRNA_synth_N"/>
</dbReference>
<feature type="region of interest" description="Disordered" evidence="6">
    <location>
        <begin position="187"/>
        <end position="210"/>
    </location>
</feature>
<keyword evidence="10" id="KW-1185">Reference proteome</keyword>
<dbReference type="HAMAP" id="MF_01334">
    <property type="entry name" value="Ribosomal_bL25_CTC"/>
    <property type="match status" value="1"/>
</dbReference>
<evidence type="ECO:0000259" key="8">
    <source>
        <dbReference type="Pfam" id="PF14693"/>
    </source>
</evidence>
<dbReference type="EMBL" id="CP032412">
    <property type="protein sequence ID" value="AYB45714.1"/>
    <property type="molecule type" value="Genomic_DNA"/>
</dbReference>
<evidence type="ECO:0000256" key="2">
    <source>
        <dbReference type="ARBA" id="ARBA00022884"/>
    </source>
</evidence>
<keyword evidence="3 5" id="KW-0689">Ribosomal protein</keyword>
<dbReference type="Gene3D" id="2.170.120.20">
    <property type="entry name" value="Ribosomal protein L25, beta domain"/>
    <property type="match status" value="1"/>
</dbReference>
<dbReference type="GO" id="GO:0008097">
    <property type="term" value="F:5S rRNA binding"/>
    <property type="evidence" value="ECO:0007669"/>
    <property type="project" value="InterPro"/>
</dbReference>
<dbReference type="GO" id="GO:0006412">
    <property type="term" value="P:translation"/>
    <property type="evidence" value="ECO:0007669"/>
    <property type="project" value="UniProtKB-UniRule"/>
</dbReference>
<reference evidence="9 10" key="1">
    <citation type="submission" date="2018-09" db="EMBL/GenBank/DDBJ databases">
        <title>Genome Sequence of Paenibacillus lautus Strain E7593-69, Azo Dye-Degrading Bacteria, Isolated from Commercial Tattoo Inks.</title>
        <authorList>
            <person name="Nho S.W."/>
            <person name="Kim S.-J."/>
            <person name="Kweon O."/>
            <person name="Cerniglia C.E."/>
        </authorList>
    </citation>
    <scope>NUCLEOTIDE SEQUENCE [LARGE SCALE GENOMIC DNA]</scope>
    <source>
        <strain evidence="9 10">E7593-69</strain>
    </source>
</reference>
<keyword evidence="2 5" id="KW-0694">RNA-binding</keyword>
<evidence type="ECO:0000256" key="5">
    <source>
        <dbReference type="HAMAP-Rule" id="MF_01334"/>
    </source>
</evidence>
<name>A0A385TSH0_PAELA</name>
<dbReference type="InterPro" id="IPR011035">
    <property type="entry name" value="Ribosomal_bL25/Gln-tRNA_synth"/>
</dbReference>
<dbReference type="GO" id="GO:0003735">
    <property type="term" value="F:structural constituent of ribosome"/>
    <property type="evidence" value="ECO:0007669"/>
    <property type="project" value="InterPro"/>
</dbReference>
<dbReference type="AlphaFoldDB" id="A0A385TSH0"/>
<accession>A0A385TSH0</accession>
<dbReference type="InterPro" id="IPR029751">
    <property type="entry name" value="Ribosomal_L25_dom"/>
</dbReference>
<evidence type="ECO:0000256" key="6">
    <source>
        <dbReference type="SAM" id="MobiDB-lite"/>
    </source>
</evidence>
<feature type="compositionally biased region" description="Acidic residues" evidence="6">
    <location>
        <begin position="189"/>
        <end position="210"/>
    </location>
</feature>
<protein>
    <recommendedName>
        <fullName evidence="5">Large ribosomal subunit protein bL25</fullName>
    </recommendedName>
    <alternativeName>
        <fullName evidence="5">General stress protein CTC</fullName>
    </alternativeName>
</protein>
<sequence>MSKGNTVQLKANVRDEFTRASRRELRENGGLPGVVYGAGEESIPVAVDFKDTAKLFHTGRSEVFQLDIPGSGKVPVLIKDIQKRRGNVSHVDFLRISMNKPVRVSIPVDYQGTAAGTKTGGILQTQVTEIEVEGLPGDLPTTLEADVSALEIGDKLTVADLKVPEGITLHASEEEILATVIVPRAVEAAETEDEADAEEANAEETTTEES</sequence>
<keyword evidence="4 5" id="KW-0687">Ribonucleoprotein</keyword>
<dbReference type="Gene3D" id="2.40.240.10">
    <property type="entry name" value="Ribosomal Protein L25, Chain P"/>
    <property type="match status" value="1"/>
</dbReference>
<gene>
    <name evidence="5" type="primary">rplY</name>
    <name evidence="5" type="synonym">ctc</name>
    <name evidence="9" type="ORF">D5F53_21500</name>
</gene>
<dbReference type="RefSeq" id="WP_119849409.1">
    <property type="nucleotide sequence ID" value="NZ_CP032412.1"/>
</dbReference>
<dbReference type="SUPFAM" id="SSF50715">
    <property type="entry name" value="Ribosomal protein L25-like"/>
    <property type="match status" value="1"/>
</dbReference>
<comment type="similarity">
    <text evidence="5">Belongs to the bacterial ribosomal protein bL25 family. CTC subfamily.</text>
</comment>
<organism evidence="9 10">
    <name type="scientific">Paenibacillus lautus</name>
    <name type="common">Bacillus lautus</name>
    <dbReference type="NCBI Taxonomy" id="1401"/>
    <lineage>
        <taxon>Bacteria</taxon>
        <taxon>Bacillati</taxon>
        <taxon>Bacillota</taxon>
        <taxon>Bacilli</taxon>
        <taxon>Bacillales</taxon>
        <taxon>Paenibacillaceae</taxon>
        <taxon>Paenibacillus</taxon>
    </lineage>
</organism>
<evidence type="ECO:0000313" key="10">
    <source>
        <dbReference type="Proteomes" id="UP000266552"/>
    </source>
</evidence>
<evidence type="ECO:0000256" key="3">
    <source>
        <dbReference type="ARBA" id="ARBA00022980"/>
    </source>
</evidence>
<dbReference type="InterPro" id="IPR001021">
    <property type="entry name" value="Ribosomal_bL25_long"/>
</dbReference>
<dbReference type="GO" id="GO:0022625">
    <property type="term" value="C:cytosolic large ribosomal subunit"/>
    <property type="evidence" value="ECO:0007669"/>
    <property type="project" value="TreeGrafter"/>
</dbReference>